<evidence type="ECO:0000256" key="5">
    <source>
        <dbReference type="ARBA" id="ARBA00023163"/>
    </source>
</evidence>
<sequence>MVRAGSPPRHGAGVSHRWRRRCGHGHRSSPILPCMRHRRTQAHRQRLNGYVMRVQENTFAAAQAGDPVALEHMLVQLRPDIRRYALYQCQRSSAIDDVVQEALIILYRRVGTVRNASALGGWLFKIVARLCMLPALMFMRGVEDLRRVEDSSHFSRMPLDELRIDVVRALESLSPTHREIILLRDLQEMTISEIAACLEITREATKSRLHRARAMVKEYLLPEKST</sequence>
<dbReference type="InterPro" id="IPR013324">
    <property type="entry name" value="RNA_pol_sigma_r3/r4-like"/>
</dbReference>
<dbReference type="PANTHER" id="PTHR43133">
    <property type="entry name" value="RNA POLYMERASE ECF-TYPE SIGMA FACTO"/>
    <property type="match status" value="1"/>
</dbReference>
<proteinExistence type="inferred from homology"/>
<dbReference type="GO" id="GO:0006352">
    <property type="term" value="P:DNA-templated transcription initiation"/>
    <property type="evidence" value="ECO:0007669"/>
    <property type="project" value="InterPro"/>
</dbReference>
<dbReference type="Gene3D" id="1.10.1740.10">
    <property type="match status" value="1"/>
</dbReference>
<dbReference type="InterPro" id="IPR039425">
    <property type="entry name" value="RNA_pol_sigma-70-like"/>
</dbReference>
<keyword evidence="4" id="KW-0238">DNA-binding</keyword>
<keyword evidence="2" id="KW-0805">Transcription regulation</keyword>
<dbReference type="Gene3D" id="1.10.10.10">
    <property type="entry name" value="Winged helix-like DNA-binding domain superfamily/Winged helix DNA-binding domain"/>
    <property type="match status" value="1"/>
</dbReference>
<dbReference type="AlphaFoldDB" id="A0A1I4Q9A7"/>
<dbReference type="GO" id="GO:0016987">
    <property type="term" value="F:sigma factor activity"/>
    <property type="evidence" value="ECO:0007669"/>
    <property type="project" value="UniProtKB-KW"/>
</dbReference>
<evidence type="ECO:0000256" key="2">
    <source>
        <dbReference type="ARBA" id="ARBA00023015"/>
    </source>
</evidence>
<feature type="region of interest" description="Disordered" evidence="6">
    <location>
        <begin position="1"/>
        <end position="25"/>
    </location>
</feature>
<dbReference type="EMBL" id="FOTW01000018">
    <property type="protein sequence ID" value="SFM36637.1"/>
    <property type="molecule type" value="Genomic_DNA"/>
</dbReference>
<dbReference type="InterPro" id="IPR007630">
    <property type="entry name" value="RNA_pol_sigma70_r4"/>
</dbReference>
<keyword evidence="3" id="KW-0731">Sigma factor</keyword>
<evidence type="ECO:0000256" key="6">
    <source>
        <dbReference type="SAM" id="MobiDB-lite"/>
    </source>
</evidence>
<dbReference type="STRING" id="758825.SAMN02982985_03832"/>
<feature type="domain" description="RNA polymerase sigma-70 region 4" evidence="8">
    <location>
        <begin position="169"/>
        <end position="216"/>
    </location>
</feature>
<keyword evidence="5" id="KW-0804">Transcription</keyword>
<name>A0A1I4Q9A7_9BURK</name>
<dbReference type="Pfam" id="PF04545">
    <property type="entry name" value="Sigma70_r4"/>
    <property type="match status" value="1"/>
</dbReference>
<organism evidence="9 10">
    <name type="scientific">Rugamonas rubra</name>
    <dbReference type="NCBI Taxonomy" id="758825"/>
    <lineage>
        <taxon>Bacteria</taxon>
        <taxon>Pseudomonadati</taxon>
        <taxon>Pseudomonadota</taxon>
        <taxon>Betaproteobacteria</taxon>
        <taxon>Burkholderiales</taxon>
        <taxon>Oxalobacteraceae</taxon>
        <taxon>Telluria group</taxon>
        <taxon>Rugamonas</taxon>
    </lineage>
</organism>
<evidence type="ECO:0000256" key="3">
    <source>
        <dbReference type="ARBA" id="ARBA00023082"/>
    </source>
</evidence>
<protein>
    <submittedName>
        <fullName evidence="9">RNA polymerase sigma-70 factor, ECF subfamily</fullName>
    </submittedName>
</protein>
<dbReference type="Proteomes" id="UP000199470">
    <property type="component" value="Unassembled WGS sequence"/>
</dbReference>
<dbReference type="InterPro" id="IPR013325">
    <property type="entry name" value="RNA_pol_sigma_r2"/>
</dbReference>
<comment type="similarity">
    <text evidence="1">Belongs to the sigma-70 factor family. ECF subfamily.</text>
</comment>
<dbReference type="SUPFAM" id="SSF88946">
    <property type="entry name" value="Sigma2 domain of RNA polymerase sigma factors"/>
    <property type="match status" value="1"/>
</dbReference>
<evidence type="ECO:0000259" key="7">
    <source>
        <dbReference type="Pfam" id="PF04542"/>
    </source>
</evidence>
<dbReference type="NCBIfam" id="TIGR02937">
    <property type="entry name" value="sigma70-ECF"/>
    <property type="match status" value="1"/>
</dbReference>
<feature type="domain" description="RNA polymerase sigma-70 region 2" evidence="7">
    <location>
        <begin position="76"/>
        <end position="131"/>
    </location>
</feature>
<gene>
    <name evidence="9" type="ORF">SAMN02982985_03832</name>
</gene>
<keyword evidence="10" id="KW-1185">Reference proteome</keyword>
<reference evidence="9 10" key="1">
    <citation type="submission" date="2016-10" db="EMBL/GenBank/DDBJ databases">
        <authorList>
            <person name="de Groot N.N."/>
        </authorList>
    </citation>
    <scope>NUCLEOTIDE SEQUENCE [LARGE SCALE GENOMIC DNA]</scope>
    <source>
        <strain evidence="9 10">ATCC 43154</strain>
    </source>
</reference>
<evidence type="ECO:0000313" key="10">
    <source>
        <dbReference type="Proteomes" id="UP000199470"/>
    </source>
</evidence>
<dbReference type="GO" id="GO:0003677">
    <property type="term" value="F:DNA binding"/>
    <property type="evidence" value="ECO:0007669"/>
    <property type="project" value="UniProtKB-KW"/>
</dbReference>
<dbReference type="PANTHER" id="PTHR43133:SF51">
    <property type="entry name" value="RNA POLYMERASE SIGMA FACTOR"/>
    <property type="match status" value="1"/>
</dbReference>
<dbReference type="Pfam" id="PF04542">
    <property type="entry name" value="Sigma70_r2"/>
    <property type="match status" value="1"/>
</dbReference>
<evidence type="ECO:0000256" key="4">
    <source>
        <dbReference type="ARBA" id="ARBA00023125"/>
    </source>
</evidence>
<dbReference type="InterPro" id="IPR036388">
    <property type="entry name" value="WH-like_DNA-bd_sf"/>
</dbReference>
<dbReference type="InterPro" id="IPR014284">
    <property type="entry name" value="RNA_pol_sigma-70_dom"/>
</dbReference>
<dbReference type="CDD" id="cd06171">
    <property type="entry name" value="Sigma70_r4"/>
    <property type="match status" value="1"/>
</dbReference>
<dbReference type="SUPFAM" id="SSF88659">
    <property type="entry name" value="Sigma3 and sigma4 domains of RNA polymerase sigma factors"/>
    <property type="match status" value="1"/>
</dbReference>
<accession>A0A1I4Q9A7</accession>
<evidence type="ECO:0000256" key="1">
    <source>
        <dbReference type="ARBA" id="ARBA00010641"/>
    </source>
</evidence>
<feature type="compositionally biased region" description="Basic residues" evidence="6">
    <location>
        <begin position="16"/>
        <end position="25"/>
    </location>
</feature>
<evidence type="ECO:0000259" key="8">
    <source>
        <dbReference type="Pfam" id="PF04545"/>
    </source>
</evidence>
<dbReference type="InterPro" id="IPR007627">
    <property type="entry name" value="RNA_pol_sigma70_r2"/>
</dbReference>
<evidence type="ECO:0000313" key="9">
    <source>
        <dbReference type="EMBL" id="SFM36637.1"/>
    </source>
</evidence>